<proteinExistence type="predicted"/>
<evidence type="ECO:0000313" key="3">
    <source>
        <dbReference type="Proteomes" id="UP000321303"/>
    </source>
</evidence>
<reference evidence="2 3" key="1">
    <citation type="submission" date="2019-07" db="EMBL/GenBank/DDBJ databases">
        <title>Whole genome shotgun sequence of Halomonas variabilis NBRC 102410.</title>
        <authorList>
            <person name="Hosoyama A."/>
            <person name="Uohara A."/>
            <person name="Ohji S."/>
            <person name="Ichikawa N."/>
        </authorList>
    </citation>
    <scope>NUCLEOTIDE SEQUENCE [LARGE SCALE GENOMIC DNA]</scope>
    <source>
        <strain evidence="2 3">NBRC 102410</strain>
    </source>
</reference>
<feature type="domain" description="MAE-28990/MAE-18760-like HEPN" evidence="1">
    <location>
        <begin position="3"/>
        <end position="235"/>
    </location>
</feature>
<sequence length="244" mass="27915">MELLRNTFKERLDEVNSYMDLLEALDRQSTNGAPRIEGESDAISRQQLKILYSCVYLQLYNLVEATITLCLDMVARAATNNESWLPSDFREELFREWVRSMARTHVDLSPDKRLAQALEVCRYFVSSLPVKTFSIEKGGGGNWDDGAIEKMTIRLGFNLNISRDIHSGVKRPIRDDMGALSLVKSLRNRLAHGSLSFTESAENTTVSELLDLKERAVKYLEEVVECFCGYVERYEFLLDDKRPA</sequence>
<dbReference type="Pfam" id="PF18737">
    <property type="entry name" value="HEPN_MAE_28990"/>
    <property type="match status" value="1"/>
</dbReference>
<gene>
    <name evidence="2" type="ORF">HVA01_23950</name>
</gene>
<accession>A0A511UQ73</accession>
<comment type="caution">
    <text evidence="2">The sequence shown here is derived from an EMBL/GenBank/DDBJ whole genome shotgun (WGS) entry which is preliminary data.</text>
</comment>
<keyword evidence="3" id="KW-1185">Reference proteome</keyword>
<dbReference type="RefSeq" id="WP_170243513.1">
    <property type="nucleotide sequence ID" value="NZ_BJXV01000012.1"/>
</dbReference>
<dbReference type="EMBL" id="BJXV01000012">
    <property type="protein sequence ID" value="GEN28749.1"/>
    <property type="molecule type" value="Genomic_DNA"/>
</dbReference>
<evidence type="ECO:0000313" key="2">
    <source>
        <dbReference type="EMBL" id="GEN28749.1"/>
    </source>
</evidence>
<dbReference type="AlphaFoldDB" id="A0A511UQ73"/>
<organism evidence="2 3">
    <name type="scientific">Halovibrio variabilis</name>
    <dbReference type="NCBI Taxonomy" id="31910"/>
    <lineage>
        <taxon>Bacteria</taxon>
        <taxon>Pseudomonadati</taxon>
        <taxon>Pseudomonadota</taxon>
        <taxon>Gammaproteobacteria</taxon>
        <taxon>Oceanospirillales</taxon>
        <taxon>Halomonadaceae</taxon>
        <taxon>Halovibrio</taxon>
    </lineage>
</organism>
<evidence type="ECO:0000259" key="1">
    <source>
        <dbReference type="Pfam" id="PF18737"/>
    </source>
</evidence>
<name>A0A511UQ73_9GAMM</name>
<dbReference type="Proteomes" id="UP000321303">
    <property type="component" value="Unassembled WGS sequence"/>
</dbReference>
<protein>
    <recommendedName>
        <fullName evidence="1">MAE-28990/MAE-18760-like HEPN domain-containing protein</fullName>
    </recommendedName>
</protein>
<dbReference type="InterPro" id="IPR040788">
    <property type="entry name" value="HEPN_MAE_28990"/>
</dbReference>